<dbReference type="InterPro" id="IPR014942">
    <property type="entry name" value="AbiEii"/>
</dbReference>
<protein>
    <submittedName>
        <fullName evidence="1">Nucleotidyl transferase AbiEii/AbiGii toxin family protein</fullName>
    </submittedName>
</protein>
<organism evidence="1 2">
    <name type="scientific">Mycoplasmopsis anatis</name>
    <dbReference type="NCBI Taxonomy" id="171279"/>
    <lineage>
        <taxon>Bacteria</taxon>
        <taxon>Bacillati</taxon>
        <taxon>Mycoplasmatota</taxon>
        <taxon>Mycoplasmoidales</taxon>
        <taxon>Metamycoplasmataceae</taxon>
        <taxon>Mycoplasmopsis</taxon>
    </lineage>
</organism>
<proteinExistence type="predicted"/>
<dbReference type="AlphaFoldDB" id="A0A9Q3L9K5"/>
<name>A0A9Q3L9K5_9BACT</name>
<reference evidence="1" key="1">
    <citation type="journal article" date="2021" name="Genes Genomics">
        <title>Comparative genomic analysis of Mycoplasma anatis strains.</title>
        <authorList>
            <person name="Zhou Q."/>
            <person name="Mai K."/>
            <person name="Yang D."/>
            <person name="Liu J."/>
            <person name="Yan Z."/>
            <person name="Luo C."/>
            <person name="Tan Y."/>
            <person name="Cao S."/>
            <person name="Zhou Q."/>
            <person name="Chen L."/>
            <person name="Chen F."/>
        </authorList>
    </citation>
    <scope>NUCLEOTIDE SEQUENCE</scope>
    <source>
        <strain evidence="1">DP07</strain>
    </source>
</reference>
<accession>A0A9Q3L9K5</accession>
<dbReference type="Proteomes" id="UP000746160">
    <property type="component" value="Unassembled WGS sequence"/>
</dbReference>
<sequence length="100" mass="11634">MNKNKLRAICLKVATKSGLNYNSVLVYFFLESILYKISKSIYKKNFIFKGGFLLYNVIGISQRTTYDIDTLVKSFNLTKEQIIKAFNLILQTESDEDIKY</sequence>
<evidence type="ECO:0000313" key="2">
    <source>
        <dbReference type="Proteomes" id="UP000746160"/>
    </source>
</evidence>
<dbReference type="Pfam" id="PF08843">
    <property type="entry name" value="AbiEii"/>
    <property type="match status" value="1"/>
</dbReference>
<dbReference type="GO" id="GO:0016740">
    <property type="term" value="F:transferase activity"/>
    <property type="evidence" value="ECO:0007669"/>
    <property type="project" value="UniProtKB-KW"/>
</dbReference>
<gene>
    <name evidence="1" type="ORF">MADP07_00519</name>
</gene>
<evidence type="ECO:0000313" key="1">
    <source>
        <dbReference type="EMBL" id="MBW0602786.1"/>
    </source>
</evidence>
<dbReference type="EMBL" id="JABZFG010000007">
    <property type="protein sequence ID" value="MBW0602786.1"/>
    <property type="molecule type" value="Genomic_DNA"/>
</dbReference>
<comment type="caution">
    <text evidence="1">The sequence shown here is derived from an EMBL/GenBank/DDBJ whole genome shotgun (WGS) entry which is preliminary data.</text>
</comment>
<keyword evidence="1" id="KW-0808">Transferase</keyword>